<accession>A0AA37PAI6</accession>
<proteinExistence type="predicted"/>
<evidence type="ECO:0000313" key="2">
    <source>
        <dbReference type="Proteomes" id="UP001055115"/>
    </source>
</evidence>
<protein>
    <submittedName>
        <fullName evidence="1">Uncharacterized protein</fullName>
    </submittedName>
</protein>
<sequence>MHACFEAADHVHKWFELSTNDLPTFQATGFDAVDLAVAGKRGLGARVGEPKQAQHGVELLDTAPRPPEIDNSLCLVSLIDGAVYQYNS</sequence>
<gene>
    <name evidence="1" type="ORF">ColSpa_08876</name>
</gene>
<comment type="caution">
    <text evidence="1">The sequence shown here is derived from an EMBL/GenBank/DDBJ whole genome shotgun (WGS) entry which is preliminary data.</text>
</comment>
<reference evidence="1 2" key="1">
    <citation type="submission" date="2022-03" db="EMBL/GenBank/DDBJ databases">
        <title>Genome data of Colletotrichum spp.</title>
        <authorList>
            <person name="Utami Y.D."/>
            <person name="Hiruma K."/>
        </authorList>
    </citation>
    <scope>NUCLEOTIDE SEQUENCE [LARGE SCALE GENOMIC DNA]</scope>
    <source>
        <strain evidence="1 2">MAFF 239500</strain>
    </source>
</reference>
<name>A0AA37PAI6_9PEZI</name>
<keyword evidence="2" id="KW-1185">Reference proteome</keyword>
<dbReference type="GeneID" id="73329678"/>
<dbReference type="AlphaFoldDB" id="A0AA37PAI6"/>
<evidence type="ECO:0000313" key="1">
    <source>
        <dbReference type="EMBL" id="GKT48695.1"/>
    </source>
</evidence>
<dbReference type="EMBL" id="BQXU01000025">
    <property type="protein sequence ID" value="GKT48695.1"/>
    <property type="molecule type" value="Genomic_DNA"/>
</dbReference>
<dbReference type="Proteomes" id="UP001055115">
    <property type="component" value="Unassembled WGS sequence"/>
</dbReference>
<dbReference type="RefSeq" id="XP_049131045.1">
    <property type="nucleotide sequence ID" value="XM_049275088.1"/>
</dbReference>
<organism evidence="1 2">
    <name type="scientific">Colletotrichum spaethianum</name>
    <dbReference type="NCBI Taxonomy" id="700344"/>
    <lineage>
        <taxon>Eukaryota</taxon>
        <taxon>Fungi</taxon>
        <taxon>Dikarya</taxon>
        <taxon>Ascomycota</taxon>
        <taxon>Pezizomycotina</taxon>
        <taxon>Sordariomycetes</taxon>
        <taxon>Hypocreomycetidae</taxon>
        <taxon>Glomerellales</taxon>
        <taxon>Glomerellaceae</taxon>
        <taxon>Colletotrichum</taxon>
        <taxon>Colletotrichum spaethianum species complex</taxon>
    </lineage>
</organism>